<sequence>MESNPTQITHDFPPFFRVHNTGHIERYLEHDFVPPSHDHQTGVVSRDVVISPENNVSARIFLPTTTTTAQGDPKLPLIIYIHGGAFSLQSAFSSLYHNYANSLASQSRSVVVSIEYRLAPEHPIPACYDDCYAAVKWIGSHTRVEGGPDPWLNEHADFNRVYAAGDSAGANLAHNIVTRADVGLGFKFAGLILVHPFFGIGKPDKLWNFICPDTTGCDDLRLNPTADLDLLSKLGCDRVLVCVAEKDQLRNRGWNYYEKLKKCDWKGVVEFYESPGEDHVFHLFKPVSDEAVSLLKLIVRFINCGAHVISHF</sequence>
<gene>
    <name evidence="3" type="ORF">DH2020_030577</name>
</gene>
<keyword evidence="4" id="KW-1185">Reference proteome</keyword>
<dbReference type="Pfam" id="PF07859">
    <property type="entry name" value="Abhydrolase_3"/>
    <property type="match status" value="1"/>
</dbReference>
<dbReference type="SUPFAM" id="SSF53474">
    <property type="entry name" value="alpha/beta-Hydrolases"/>
    <property type="match status" value="1"/>
</dbReference>
<dbReference type="InterPro" id="IPR029058">
    <property type="entry name" value="AB_hydrolase_fold"/>
</dbReference>
<protein>
    <recommendedName>
        <fullName evidence="2">Alpha/beta hydrolase fold-3 domain-containing protein</fullName>
    </recommendedName>
</protein>
<dbReference type="Proteomes" id="UP001318860">
    <property type="component" value="Unassembled WGS sequence"/>
</dbReference>
<dbReference type="InterPro" id="IPR013094">
    <property type="entry name" value="AB_hydrolase_3"/>
</dbReference>
<evidence type="ECO:0000256" key="1">
    <source>
        <dbReference type="ARBA" id="ARBA00010515"/>
    </source>
</evidence>
<dbReference type="InterPro" id="IPR050466">
    <property type="entry name" value="Carboxylest/Gibb_receptor"/>
</dbReference>
<organism evidence="3 4">
    <name type="scientific">Rehmannia glutinosa</name>
    <name type="common">Chinese foxglove</name>
    <dbReference type="NCBI Taxonomy" id="99300"/>
    <lineage>
        <taxon>Eukaryota</taxon>
        <taxon>Viridiplantae</taxon>
        <taxon>Streptophyta</taxon>
        <taxon>Embryophyta</taxon>
        <taxon>Tracheophyta</taxon>
        <taxon>Spermatophyta</taxon>
        <taxon>Magnoliopsida</taxon>
        <taxon>eudicotyledons</taxon>
        <taxon>Gunneridae</taxon>
        <taxon>Pentapetalae</taxon>
        <taxon>asterids</taxon>
        <taxon>lamiids</taxon>
        <taxon>Lamiales</taxon>
        <taxon>Orobanchaceae</taxon>
        <taxon>Rehmannieae</taxon>
        <taxon>Rehmannia</taxon>
    </lineage>
</organism>
<comment type="similarity">
    <text evidence="1">Belongs to the 'GDXG' lipolytic enzyme family.</text>
</comment>
<evidence type="ECO:0000313" key="3">
    <source>
        <dbReference type="EMBL" id="KAK6135674.1"/>
    </source>
</evidence>
<accession>A0ABR0VNK3</accession>
<dbReference type="PANTHER" id="PTHR23024">
    <property type="entry name" value="ARYLACETAMIDE DEACETYLASE"/>
    <property type="match status" value="1"/>
</dbReference>
<dbReference type="Gene3D" id="3.40.50.1820">
    <property type="entry name" value="alpha/beta hydrolase"/>
    <property type="match status" value="1"/>
</dbReference>
<proteinExistence type="inferred from homology"/>
<reference evidence="3 4" key="1">
    <citation type="journal article" date="2021" name="Comput. Struct. Biotechnol. J.">
        <title>De novo genome assembly of the potent medicinal plant Rehmannia glutinosa using nanopore technology.</title>
        <authorList>
            <person name="Ma L."/>
            <person name="Dong C."/>
            <person name="Song C."/>
            <person name="Wang X."/>
            <person name="Zheng X."/>
            <person name="Niu Y."/>
            <person name="Chen S."/>
            <person name="Feng W."/>
        </authorList>
    </citation>
    <scope>NUCLEOTIDE SEQUENCE [LARGE SCALE GENOMIC DNA]</scope>
    <source>
        <strain evidence="3">DH-2019</strain>
    </source>
</reference>
<comment type="caution">
    <text evidence="3">The sequence shown here is derived from an EMBL/GenBank/DDBJ whole genome shotgun (WGS) entry which is preliminary data.</text>
</comment>
<evidence type="ECO:0000313" key="4">
    <source>
        <dbReference type="Proteomes" id="UP001318860"/>
    </source>
</evidence>
<evidence type="ECO:0000259" key="2">
    <source>
        <dbReference type="Pfam" id="PF07859"/>
    </source>
</evidence>
<dbReference type="EMBL" id="JABTTQ020001081">
    <property type="protein sequence ID" value="KAK6135674.1"/>
    <property type="molecule type" value="Genomic_DNA"/>
</dbReference>
<name>A0ABR0VNK3_REHGL</name>
<dbReference type="PANTHER" id="PTHR23024:SF479">
    <property type="entry name" value="CARBOXYLESTERASE 2-RELATED"/>
    <property type="match status" value="1"/>
</dbReference>
<feature type="domain" description="Alpha/beta hydrolase fold-3" evidence="2">
    <location>
        <begin position="78"/>
        <end position="282"/>
    </location>
</feature>